<dbReference type="EMBL" id="VSSQ01021658">
    <property type="protein sequence ID" value="MPM67390.1"/>
    <property type="molecule type" value="Genomic_DNA"/>
</dbReference>
<sequence length="149" mass="17163">MNYKLLGVCGLYCGACNHYQASLTQNAHLLQELLQKDKTVEEPTCQGCRSDRLYSHCSECKIRECTEDKGIDHCGDCTDAPCEMLRNFQSDGRAHHLDVMHNLAELKEQGCEEWLKKQELKWKCQCGASHSWYEAECHLCGSPFDFYYK</sequence>
<dbReference type="AlphaFoldDB" id="A0A645BPL9"/>
<evidence type="ECO:0000313" key="1">
    <source>
        <dbReference type="EMBL" id="MPM67390.1"/>
    </source>
</evidence>
<comment type="caution">
    <text evidence="1">The sequence shown here is derived from an EMBL/GenBank/DDBJ whole genome shotgun (WGS) entry which is preliminary data.</text>
</comment>
<organism evidence="1">
    <name type="scientific">bioreactor metagenome</name>
    <dbReference type="NCBI Taxonomy" id="1076179"/>
    <lineage>
        <taxon>unclassified sequences</taxon>
        <taxon>metagenomes</taxon>
        <taxon>ecological metagenomes</taxon>
    </lineage>
</organism>
<protein>
    <recommendedName>
        <fullName evidence="2">DUF3795 domain-containing protein</fullName>
    </recommendedName>
</protein>
<dbReference type="InterPro" id="IPR024227">
    <property type="entry name" value="DUF3795"/>
</dbReference>
<gene>
    <name evidence="1" type="ORF">SDC9_114312</name>
</gene>
<proteinExistence type="predicted"/>
<name>A0A645BPL9_9ZZZZ</name>
<dbReference type="Pfam" id="PF12675">
    <property type="entry name" value="DUF3795"/>
    <property type="match status" value="1"/>
</dbReference>
<evidence type="ECO:0008006" key="2">
    <source>
        <dbReference type="Google" id="ProtNLM"/>
    </source>
</evidence>
<accession>A0A645BPL9</accession>
<reference evidence="1" key="1">
    <citation type="submission" date="2019-08" db="EMBL/GenBank/DDBJ databases">
        <authorList>
            <person name="Kucharzyk K."/>
            <person name="Murdoch R.W."/>
            <person name="Higgins S."/>
            <person name="Loffler F."/>
        </authorList>
    </citation>
    <scope>NUCLEOTIDE SEQUENCE</scope>
</reference>